<reference evidence="3" key="1">
    <citation type="journal article" date="2019" name="Int. J. Syst. Evol. Microbiol.">
        <title>The Global Catalogue of Microorganisms (GCM) 10K type strain sequencing project: providing services to taxonomists for standard genome sequencing and annotation.</title>
        <authorList>
            <consortium name="The Broad Institute Genomics Platform"/>
            <consortium name="The Broad Institute Genome Sequencing Center for Infectious Disease"/>
            <person name="Wu L."/>
            <person name="Ma J."/>
        </authorList>
    </citation>
    <scope>NUCLEOTIDE SEQUENCE [LARGE SCALE GENOMIC DNA]</scope>
    <source>
        <strain evidence="3">CGMCC-1.15741</strain>
    </source>
</reference>
<dbReference type="InterPro" id="IPR041255">
    <property type="entry name" value="LpxI_N"/>
</dbReference>
<proteinExistence type="predicted"/>
<dbReference type="PANTHER" id="PTHR39962">
    <property type="entry name" value="BLL4848 PROTEIN"/>
    <property type="match status" value="1"/>
</dbReference>
<dbReference type="Pfam" id="PF17930">
    <property type="entry name" value="LpxI_N"/>
    <property type="match status" value="1"/>
</dbReference>
<dbReference type="Pfam" id="PF06230">
    <property type="entry name" value="LpxI_C"/>
    <property type="match status" value="1"/>
</dbReference>
<dbReference type="Gene3D" id="3.40.140.80">
    <property type="match status" value="1"/>
</dbReference>
<protein>
    <submittedName>
        <fullName evidence="2">LpxI family protein</fullName>
    </submittedName>
</protein>
<dbReference type="PROSITE" id="PS50972">
    <property type="entry name" value="PTERIN_BINDING"/>
    <property type="match status" value="1"/>
</dbReference>
<keyword evidence="3" id="KW-1185">Reference proteome</keyword>
<gene>
    <name evidence="2" type="ORF">ACFQDM_17965</name>
</gene>
<organism evidence="2 3">
    <name type="scientific">Ponticaulis profundi</name>
    <dbReference type="NCBI Taxonomy" id="2665222"/>
    <lineage>
        <taxon>Bacteria</taxon>
        <taxon>Pseudomonadati</taxon>
        <taxon>Pseudomonadota</taxon>
        <taxon>Alphaproteobacteria</taxon>
        <taxon>Hyphomonadales</taxon>
        <taxon>Hyphomonadaceae</taxon>
        <taxon>Ponticaulis</taxon>
    </lineage>
</organism>
<dbReference type="EMBL" id="JBHSSW010000066">
    <property type="protein sequence ID" value="MFC6199964.1"/>
    <property type="molecule type" value="Genomic_DNA"/>
</dbReference>
<evidence type="ECO:0000259" key="1">
    <source>
        <dbReference type="PROSITE" id="PS50972"/>
    </source>
</evidence>
<evidence type="ECO:0000313" key="3">
    <source>
        <dbReference type="Proteomes" id="UP001596303"/>
    </source>
</evidence>
<dbReference type="InterPro" id="IPR043167">
    <property type="entry name" value="LpxI_C_sf"/>
</dbReference>
<comment type="caution">
    <text evidence="2">The sequence shown here is derived from an EMBL/GenBank/DDBJ whole genome shotgun (WGS) entry which is preliminary data.</text>
</comment>
<dbReference type="PANTHER" id="PTHR39962:SF1">
    <property type="entry name" value="LPXI FAMILY PROTEIN"/>
    <property type="match status" value="1"/>
</dbReference>
<dbReference type="InterPro" id="IPR000489">
    <property type="entry name" value="Pterin-binding_dom"/>
</dbReference>
<sequence length="280" mass="30124">MKLGLLAGSGEIPKTIAEHTVASGDSIFIVAIRGFEEDWMNAYPHQVCGIAEFGAQIKAFRSAQCDTISFIGNVKRPDFSNLKPDLKGMSILPKVIRAASKGDDALLRTVIECFEKEGFAVIGAQELLKNLNSPAGLLTQRPPNETDLQDIQRAFDVAGEIGRLDIGQGAVVARGLVLAVEAQEGTDEMLKRVARLPDAIRGTEDFRCGVLLKRPKPIQEARIDLPTAGCETVRRAAEAGLSTLALVEDGALLVNQTEMIDLANAYDMTIVVLRPDGGMP</sequence>
<dbReference type="Proteomes" id="UP001596303">
    <property type="component" value="Unassembled WGS sequence"/>
</dbReference>
<dbReference type="InterPro" id="IPR010415">
    <property type="entry name" value="LpxI_C"/>
</dbReference>
<accession>A0ABW1SEK3</accession>
<dbReference type="RefSeq" id="WP_377381678.1">
    <property type="nucleotide sequence ID" value="NZ_JBHSSW010000066.1"/>
</dbReference>
<dbReference type="InterPro" id="IPR053174">
    <property type="entry name" value="LpxI"/>
</dbReference>
<dbReference type="Gene3D" id="3.40.50.20">
    <property type="match status" value="1"/>
</dbReference>
<name>A0ABW1SEK3_9PROT</name>
<evidence type="ECO:0000313" key="2">
    <source>
        <dbReference type="EMBL" id="MFC6199964.1"/>
    </source>
</evidence>
<feature type="domain" description="Pterin-binding" evidence="1">
    <location>
        <begin position="119"/>
        <end position="280"/>
    </location>
</feature>